<proteinExistence type="predicted"/>
<reference evidence="2 3" key="1">
    <citation type="submission" date="2024-02" db="EMBL/GenBank/DDBJ databases">
        <title>De novo assembly and annotation of 12 fungi associated with fruit tree decline syndrome in Ontario, Canada.</title>
        <authorList>
            <person name="Sulman M."/>
            <person name="Ellouze W."/>
            <person name="Ilyukhin E."/>
        </authorList>
    </citation>
    <scope>NUCLEOTIDE SEQUENCE [LARGE SCALE GENOMIC DNA]</scope>
    <source>
        <strain evidence="2 3">M1-105</strain>
    </source>
</reference>
<evidence type="ECO:0000313" key="2">
    <source>
        <dbReference type="EMBL" id="KAL1618424.1"/>
    </source>
</evidence>
<feature type="compositionally biased region" description="Polar residues" evidence="1">
    <location>
        <begin position="187"/>
        <end position="201"/>
    </location>
</feature>
<dbReference type="EMBL" id="JAJVDC020000207">
    <property type="protein sequence ID" value="KAL1618424.1"/>
    <property type="molecule type" value="Genomic_DNA"/>
</dbReference>
<feature type="region of interest" description="Disordered" evidence="1">
    <location>
        <begin position="187"/>
        <end position="209"/>
    </location>
</feature>
<comment type="caution">
    <text evidence="2">The sequence shown here is derived from an EMBL/GenBank/DDBJ whole genome shotgun (WGS) entry which is preliminary data.</text>
</comment>
<sequence length="407" mass="44801">MSSSSYAIHQDFDLEALLNPNLTPEFFPLAAPTVGSATAEEFLYTVPELNSDADGCNLYHTVQLTPATARLDPPENEAKQPVWEQGVPLGGLEEGPQDIHAVEYAVDATTDTEGALLECLGCSYGRGMEPLPGIEQFKDVELFFDIKKYERSTQGALPDVSEGVPVLSESGSSPFTADDSSCCAGFTCTNDGSGESPRNATSDSDDEDDDIVIIDVRPAATSFTHVEPDDDIIIIDVRPAATSLTHVEPDDDVVIIDVRPVGTSFTHVEPDSGTIVIDRTRSDFQPKARRATRTRRPKASRAGPYSRLAPRLVKRSTRQKLVAWDIFVAKWHEVEESLAVTPELHDELRRVGGYVRQLVQDTDFSYWTEPLLGSWKQLKSRVKSGDEQFEQAESLLKALVDKFVPEK</sequence>
<name>A0ABR3SE47_9PEZI</name>
<evidence type="ECO:0000313" key="3">
    <source>
        <dbReference type="Proteomes" id="UP001521116"/>
    </source>
</evidence>
<dbReference type="Proteomes" id="UP001521116">
    <property type="component" value="Unassembled WGS sequence"/>
</dbReference>
<accession>A0ABR3SE47</accession>
<protein>
    <submittedName>
        <fullName evidence="2">Uncharacterized protein</fullName>
    </submittedName>
</protein>
<evidence type="ECO:0000256" key="1">
    <source>
        <dbReference type="SAM" id="MobiDB-lite"/>
    </source>
</evidence>
<organism evidence="2 3">
    <name type="scientific">Neofusicoccum ribis</name>
    <dbReference type="NCBI Taxonomy" id="45134"/>
    <lineage>
        <taxon>Eukaryota</taxon>
        <taxon>Fungi</taxon>
        <taxon>Dikarya</taxon>
        <taxon>Ascomycota</taxon>
        <taxon>Pezizomycotina</taxon>
        <taxon>Dothideomycetes</taxon>
        <taxon>Dothideomycetes incertae sedis</taxon>
        <taxon>Botryosphaeriales</taxon>
        <taxon>Botryosphaeriaceae</taxon>
        <taxon>Neofusicoccum</taxon>
    </lineage>
</organism>
<keyword evidence="3" id="KW-1185">Reference proteome</keyword>
<gene>
    <name evidence="2" type="ORF">SLS56_010541</name>
</gene>